<comment type="catalytic activity">
    <reaction evidence="1">
        <text>Hydrolysis of terminal, non-reducing alpha-D-mannose residues in alpha-D-mannosides.</text>
        <dbReference type="EC" id="3.2.1.24"/>
    </reaction>
</comment>
<dbReference type="Pfam" id="PF17677">
    <property type="entry name" value="Glyco_hydro38C2"/>
    <property type="match status" value="1"/>
</dbReference>
<dbReference type="FunFam" id="3.20.110.10:FF:000001">
    <property type="entry name" value="Alpha-mannosidase"/>
    <property type="match status" value="1"/>
</dbReference>
<dbReference type="OrthoDB" id="2016903at2759"/>
<dbReference type="GO" id="GO:0005764">
    <property type="term" value="C:lysosome"/>
    <property type="evidence" value="ECO:0000318"/>
    <property type="project" value="GO_Central"/>
</dbReference>
<keyword evidence="9" id="KW-0325">Glycoprotein</keyword>
<dbReference type="EC" id="3.2.1.-" evidence="12"/>
<dbReference type="Gene3D" id="2.60.40.1180">
    <property type="entry name" value="Golgi alpha-mannosidase II"/>
    <property type="match status" value="1"/>
</dbReference>
<evidence type="ECO:0000256" key="6">
    <source>
        <dbReference type="ARBA" id="ARBA00022801"/>
    </source>
</evidence>
<dbReference type="eggNOG" id="KOG1959">
    <property type="taxonomic scope" value="Eukaryota"/>
</dbReference>
<gene>
    <name evidence="14" type="primary">AUGUSTUS-3.0.2_06453</name>
    <name evidence="14" type="ORF">TcasGA2_TC006453</name>
</gene>
<dbReference type="PANTHER" id="PTHR11607">
    <property type="entry name" value="ALPHA-MANNOSIDASE"/>
    <property type="match status" value="1"/>
</dbReference>
<sequence length="996" mass="114954">MFAKFLKIALFINLVLCKPPKRLSDTIPATCHACHPIAPEKINIHLVPHSHDDVGWVKTTEQYYYGSKKKVQFAGVQYIISSTIEALKRNPKRRFIQVESVFFSKWWQNQDETLRQEVIEMVKRGQLEIVNGAWTMNDEADTNYQSIIDQFTWGFRFLDDNLGKCARPKVGWQIDSFGHSREHASILTQMGFQGLVIGRLDHRDKEKRQQEKNLDFVWQASANLNNSAIFTTMFPEFYVSIECFCFDILCDDEMINDDVKSPEFNLNEKVYMFSQAMDQFKEYYKTNNILLPMGGDFTYQAAEINFSNIDKLIKGFQGHKKYNVFYSTPSCYIAAVNEEVNRKGIKLRTKTDDFFPYSLTRDAFWTGYYTSRPTLKRFERVGNNILQAVKQLTTFSRIKGKDKSYFIDNLRGAMGIMQHHDAITGTEREAVAKDYVKMLNKAIREAETPIGMIIGDLLKKNLHEVDLHLTTCLLANVSICETTKKAKFVVTVYNPLSRSVNHYVRLPVEGTSYKITGPDGEEEYDIFESISSFDYITEETKPSARELVFAARNIPPLGLKLYYVELVEGFDHLRPFEHVTDEYYGSECDGFTIDNASGMLSSITIRELTLNITQEFFYYSGYSKFRPSGAYVFRPQDPLPKQFKSRKVTVKAAKGKLADEVLQIYNSEVSQIIRVYKNGEGYVEFDWLVGNLQTHGLGKEVITRFEVPGLKNKGVFFTDSNGREQIKRELNKRSDYEYDPRNEPVSSNYYPVTSKIVIKDVENDLEVAVLNDRAQGGTSLKDGVIELMVHRKLVRDDGYGVEEVLREREYHRGLYARGQHYLVFGFVGNDVKTEKSISAYERDLANQKLLAPWILVADATKEKINSLEKTRKLINFQFNGLTKSLPENVKILTLEPWRDNTYILRLEHTLEEDEDWVLSQKVIVDLENLFSTFSICEIGETTLGANQWLGDYAEEEKLIWNDKLPTPWTKLNPNDPLKIELNPMQIRTFLIKVDTK</sequence>
<dbReference type="FunFam" id="2.60.40.1180:FF:000018">
    <property type="entry name" value="Alpha-mannosidase"/>
    <property type="match status" value="1"/>
</dbReference>
<dbReference type="FunFam" id="1.20.1270.50:FF:000002">
    <property type="entry name" value="Alpha-mannosidase"/>
    <property type="match status" value="1"/>
</dbReference>
<dbReference type="KEGG" id="tca:656452"/>
<dbReference type="InterPro" id="IPR011330">
    <property type="entry name" value="Glyco_hydro/deAcase_b/a-brl"/>
</dbReference>
<dbReference type="STRING" id="7070.D6WWY7"/>
<dbReference type="HOGENOM" id="CLU_004690_2_0_1"/>
<dbReference type="SUPFAM" id="SSF88688">
    <property type="entry name" value="Families 57/38 glycoside transferase middle domain"/>
    <property type="match status" value="1"/>
</dbReference>
<evidence type="ECO:0000313" key="14">
    <source>
        <dbReference type="EMBL" id="EFA08765.1"/>
    </source>
</evidence>
<dbReference type="Gene3D" id="1.20.1270.50">
    <property type="entry name" value="Glycoside hydrolase family 38, central domain"/>
    <property type="match status" value="2"/>
</dbReference>
<dbReference type="SUPFAM" id="SSF74650">
    <property type="entry name" value="Galactose mutarotase-like"/>
    <property type="match status" value="1"/>
</dbReference>
<evidence type="ECO:0000259" key="13">
    <source>
        <dbReference type="SMART" id="SM00872"/>
    </source>
</evidence>
<dbReference type="FunCoup" id="D6WWY7">
    <property type="interactions" value="139"/>
</dbReference>
<evidence type="ECO:0000256" key="1">
    <source>
        <dbReference type="ARBA" id="ARBA00000365"/>
    </source>
</evidence>
<dbReference type="InterPro" id="IPR028995">
    <property type="entry name" value="Glyco_hydro_57/38_cen_sf"/>
</dbReference>
<dbReference type="GO" id="GO:0046872">
    <property type="term" value="F:metal ion binding"/>
    <property type="evidence" value="ECO:0007669"/>
    <property type="project" value="UniProtKB-KW"/>
</dbReference>
<dbReference type="InterPro" id="IPR050843">
    <property type="entry name" value="Glycosyl_Hydrlase_38"/>
</dbReference>
<dbReference type="GO" id="GO:0030246">
    <property type="term" value="F:carbohydrate binding"/>
    <property type="evidence" value="ECO:0007669"/>
    <property type="project" value="InterPro"/>
</dbReference>
<dbReference type="InterPro" id="IPR027291">
    <property type="entry name" value="Glyco_hydro_38_N_sf"/>
</dbReference>
<comment type="subcellular location">
    <subcellularLocation>
        <location evidence="2">Lysosome</location>
    </subcellularLocation>
</comment>
<name>D6WWY7_TRICA</name>
<feature type="signal peptide" evidence="12">
    <location>
        <begin position="1"/>
        <end position="17"/>
    </location>
</feature>
<reference evidence="14 15" key="2">
    <citation type="journal article" date="2010" name="Nucleic Acids Res.">
        <title>BeetleBase in 2010: revisions to provide comprehensive genomic information for Tribolium castaneum.</title>
        <authorList>
            <person name="Kim H.S."/>
            <person name="Murphy T."/>
            <person name="Xia J."/>
            <person name="Caragea D."/>
            <person name="Park Y."/>
            <person name="Beeman R.W."/>
            <person name="Lorenzen M.D."/>
            <person name="Butcher S."/>
            <person name="Manak J.R."/>
            <person name="Brown S.J."/>
        </authorList>
    </citation>
    <scope>GENOME REANNOTATION</scope>
    <source>
        <strain evidence="14 15">Georgia GA2</strain>
    </source>
</reference>
<feature type="chain" id="PRO_5017850051" description="Alpha-mannosidase" evidence="12">
    <location>
        <begin position="18"/>
        <end position="996"/>
    </location>
</feature>
<dbReference type="Gene3D" id="2.60.40.1360">
    <property type="match status" value="1"/>
</dbReference>
<evidence type="ECO:0000256" key="11">
    <source>
        <dbReference type="ARBA" id="ARBA00023295"/>
    </source>
</evidence>
<dbReference type="AlphaFoldDB" id="D6WWY7"/>
<evidence type="ECO:0000256" key="9">
    <source>
        <dbReference type="ARBA" id="ARBA00023180"/>
    </source>
</evidence>
<evidence type="ECO:0000256" key="3">
    <source>
        <dbReference type="ARBA" id="ARBA00009792"/>
    </source>
</evidence>
<dbReference type="CDD" id="cd10810">
    <property type="entry name" value="GH38N_AMII_LAM_like"/>
    <property type="match status" value="1"/>
</dbReference>
<dbReference type="Pfam" id="PF07748">
    <property type="entry name" value="Glyco_hydro_38C"/>
    <property type="match status" value="1"/>
</dbReference>
<dbReference type="Gene3D" id="3.20.110.10">
    <property type="entry name" value="Glycoside hydrolase 38, N terminal domain"/>
    <property type="match status" value="1"/>
</dbReference>
<dbReference type="InterPro" id="IPR011682">
    <property type="entry name" value="Glyco_hydro_38_C"/>
</dbReference>
<keyword evidence="5 12" id="KW-0732">Signal</keyword>
<feature type="domain" description="Glycoside hydrolase family 38 central" evidence="13">
    <location>
        <begin position="363"/>
        <end position="439"/>
    </location>
</feature>
<dbReference type="Pfam" id="PF01074">
    <property type="entry name" value="Glyco_hydro_38N"/>
    <property type="match status" value="1"/>
</dbReference>
<organism evidence="14 15">
    <name type="scientific">Tribolium castaneum</name>
    <name type="common">Red flour beetle</name>
    <dbReference type="NCBI Taxonomy" id="7070"/>
    <lineage>
        <taxon>Eukaryota</taxon>
        <taxon>Metazoa</taxon>
        <taxon>Ecdysozoa</taxon>
        <taxon>Arthropoda</taxon>
        <taxon>Hexapoda</taxon>
        <taxon>Insecta</taxon>
        <taxon>Pterygota</taxon>
        <taxon>Neoptera</taxon>
        <taxon>Endopterygota</taxon>
        <taxon>Coleoptera</taxon>
        <taxon>Polyphaga</taxon>
        <taxon>Cucujiformia</taxon>
        <taxon>Tenebrionidae</taxon>
        <taxon>Tenebrionidae incertae sedis</taxon>
        <taxon>Tribolium</taxon>
    </lineage>
</organism>
<keyword evidence="11 12" id="KW-0326">Glycosidase</keyword>
<protein>
    <recommendedName>
        <fullName evidence="12">Alpha-mannosidase</fullName>
        <ecNumber evidence="12">3.2.1.-</ecNumber>
    </recommendedName>
</protein>
<comment type="cofactor">
    <cofactor evidence="12">
        <name>Zn(2+)</name>
        <dbReference type="ChEBI" id="CHEBI:29105"/>
    </cofactor>
    <text evidence="12">Binds 1 zinc ion per subunit.</text>
</comment>
<keyword evidence="4 12" id="KW-0479">Metal-binding</keyword>
<reference evidence="14 15" key="1">
    <citation type="journal article" date="2008" name="Nature">
        <title>The genome of the model beetle and pest Tribolium castaneum.</title>
        <authorList>
            <consortium name="Tribolium Genome Sequencing Consortium"/>
            <person name="Richards S."/>
            <person name="Gibbs R.A."/>
            <person name="Weinstock G.M."/>
            <person name="Brown S.J."/>
            <person name="Denell R."/>
            <person name="Beeman R.W."/>
            <person name="Gibbs R."/>
            <person name="Beeman R.W."/>
            <person name="Brown S.J."/>
            <person name="Bucher G."/>
            <person name="Friedrich M."/>
            <person name="Grimmelikhuijzen C.J."/>
            <person name="Klingler M."/>
            <person name="Lorenzen M."/>
            <person name="Richards S."/>
            <person name="Roth S."/>
            <person name="Schroder R."/>
            <person name="Tautz D."/>
            <person name="Zdobnov E.M."/>
            <person name="Muzny D."/>
            <person name="Gibbs R.A."/>
            <person name="Weinstock G.M."/>
            <person name="Attaway T."/>
            <person name="Bell S."/>
            <person name="Buhay C.J."/>
            <person name="Chandrabose M.N."/>
            <person name="Chavez D."/>
            <person name="Clerk-Blankenburg K.P."/>
            <person name="Cree A."/>
            <person name="Dao M."/>
            <person name="Davis C."/>
            <person name="Chacko J."/>
            <person name="Dinh H."/>
            <person name="Dugan-Rocha S."/>
            <person name="Fowler G."/>
            <person name="Garner T.T."/>
            <person name="Garnes J."/>
            <person name="Gnirke A."/>
            <person name="Hawes A."/>
            <person name="Hernandez J."/>
            <person name="Hines S."/>
            <person name="Holder M."/>
            <person name="Hume J."/>
            <person name="Jhangiani S.N."/>
            <person name="Joshi V."/>
            <person name="Khan Z.M."/>
            <person name="Jackson L."/>
            <person name="Kovar C."/>
            <person name="Kowis A."/>
            <person name="Lee S."/>
            <person name="Lewis L.R."/>
            <person name="Margolis J."/>
            <person name="Morgan M."/>
            <person name="Nazareth L.V."/>
            <person name="Nguyen N."/>
            <person name="Okwuonu G."/>
            <person name="Parker D."/>
            <person name="Richards S."/>
            <person name="Ruiz S.J."/>
            <person name="Santibanez J."/>
            <person name="Savard J."/>
            <person name="Scherer S.E."/>
            <person name="Schneider B."/>
            <person name="Sodergren E."/>
            <person name="Tautz D."/>
            <person name="Vattahil S."/>
            <person name="Villasana D."/>
            <person name="White C.S."/>
            <person name="Wright R."/>
            <person name="Park Y."/>
            <person name="Beeman R.W."/>
            <person name="Lord J."/>
            <person name="Oppert B."/>
            <person name="Lorenzen M."/>
            <person name="Brown S."/>
            <person name="Wang L."/>
            <person name="Savard J."/>
            <person name="Tautz D."/>
            <person name="Richards S."/>
            <person name="Weinstock G."/>
            <person name="Gibbs R.A."/>
            <person name="Liu Y."/>
            <person name="Worley K."/>
            <person name="Weinstock G."/>
            <person name="Elsik C.G."/>
            <person name="Reese J.T."/>
            <person name="Elhaik E."/>
            <person name="Landan G."/>
            <person name="Graur D."/>
            <person name="Arensburger P."/>
            <person name="Atkinson P."/>
            <person name="Beeman R.W."/>
            <person name="Beidler J."/>
            <person name="Brown S.J."/>
            <person name="Demuth J.P."/>
            <person name="Drury D.W."/>
            <person name="Du Y.Z."/>
            <person name="Fujiwara H."/>
            <person name="Lorenzen M."/>
            <person name="Maselli V."/>
            <person name="Osanai M."/>
            <person name="Park Y."/>
            <person name="Robertson H.M."/>
            <person name="Tu Z."/>
            <person name="Wang J.J."/>
            <person name="Wang S."/>
            <person name="Richards S."/>
            <person name="Song H."/>
            <person name="Zhang L."/>
            <person name="Sodergren E."/>
            <person name="Werner D."/>
            <person name="Stanke M."/>
            <person name="Morgenstern B."/>
            <person name="Solovyev V."/>
            <person name="Kosarev P."/>
            <person name="Brown G."/>
            <person name="Chen H.C."/>
            <person name="Ermolaeva O."/>
            <person name="Hlavina W."/>
            <person name="Kapustin Y."/>
            <person name="Kiryutin B."/>
            <person name="Kitts P."/>
            <person name="Maglott D."/>
            <person name="Pruitt K."/>
            <person name="Sapojnikov V."/>
            <person name="Souvorov A."/>
            <person name="Mackey A.J."/>
            <person name="Waterhouse R.M."/>
            <person name="Wyder S."/>
            <person name="Zdobnov E.M."/>
            <person name="Zdobnov E.M."/>
            <person name="Wyder S."/>
            <person name="Kriventseva E.V."/>
            <person name="Kadowaki T."/>
            <person name="Bork P."/>
            <person name="Aranda M."/>
            <person name="Bao R."/>
            <person name="Beermann A."/>
            <person name="Berns N."/>
            <person name="Bolognesi R."/>
            <person name="Bonneton F."/>
            <person name="Bopp D."/>
            <person name="Brown S.J."/>
            <person name="Bucher G."/>
            <person name="Butts T."/>
            <person name="Chaumot A."/>
            <person name="Denell R.E."/>
            <person name="Ferrier D.E."/>
            <person name="Friedrich M."/>
            <person name="Gordon C.M."/>
            <person name="Jindra M."/>
            <person name="Klingler M."/>
            <person name="Lan Q."/>
            <person name="Lattorff H.M."/>
            <person name="Laudet V."/>
            <person name="von Levetsow C."/>
            <person name="Liu Z."/>
            <person name="Lutz R."/>
            <person name="Lynch J.A."/>
            <person name="da Fonseca R.N."/>
            <person name="Posnien N."/>
            <person name="Reuter R."/>
            <person name="Roth S."/>
            <person name="Savard J."/>
            <person name="Schinko J.B."/>
            <person name="Schmitt C."/>
            <person name="Schoppmeier M."/>
            <person name="Schroder R."/>
            <person name="Shippy T.D."/>
            <person name="Simonnet F."/>
            <person name="Marques-Souza H."/>
            <person name="Tautz D."/>
            <person name="Tomoyasu Y."/>
            <person name="Trauner J."/>
            <person name="Van der Zee M."/>
            <person name="Vervoort M."/>
            <person name="Wittkopp N."/>
            <person name="Wimmer E.A."/>
            <person name="Yang X."/>
            <person name="Jones A.K."/>
            <person name="Sattelle D.B."/>
            <person name="Ebert P.R."/>
            <person name="Nelson D."/>
            <person name="Scott J.G."/>
            <person name="Beeman R.W."/>
            <person name="Muthukrishnan S."/>
            <person name="Kramer K.J."/>
            <person name="Arakane Y."/>
            <person name="Beeman R.W."/>
            <person name="Zhu Q."/>
            <person name="Hogenkamp D."/>
            <person name="Dixit R."/>
            <person name="Oppert B."/>
            <person name="Jiang H."/>
            <person name="Zou Z."/>
            <person name="Marshall J."/>
            <person name="Elpidina E."/>
            <person name="Vinokurov K."/>
            <person name="Oppert C."/>
            <person name="Zou Z."/>
            <person name="Evans J."/>
            <person name="Lu Z."/>
            <person name="Zhao P."/>
            <person name="Sumathipala N."/>
            <person name="Altincicek B."/>
            <person name="Vilcinskas A."/>
            <person name="Williams M."/>
            <person name="Hultmark D."/>
            <person name="Hetru C."/>
            <person name="Jiang H."/>
            <person name="Grimmelikhuijzen C.J."/>
            <person name="Hauser F."/>
            <person name="Cazzamali G."/>
            <person name="Williamson M."/>
            <person name="Park Y."/>
            <person name="Li B."/>
            <person name="Tanaka Y."/>
            <person name="Predel R."/>
            <person name="Neupert S."/>
            <person name="Schachtner J."/>
            <person name="Verleyen P."/>
            <person name="Raible F."/>
            <person name="Bork P."/>
            <person name="Friedrich M."/>
            <person name="Walden K.K."/>
            <person name="Robertson H.M."/>
            <person name="Angeli S."/>
            <person name="Foret S."/>
            <person name="Bucher G."/>
            <person name="Schuetz S."/>
            <person name="Maleszka R."/>
            <person name="Wimmer E.A."/>
            <person name="Beeman R.W."/>
            <person name="Lorenzen M."/>
            <person name="Tomoyasu Y."/>
            <person name="Miller S.C."/>
            <person name="Grossmann D."/>
            <person name="Bucher G."/>
        </authorList>
    </citation>
    <scope>NUCLEOTIDE SEQUENCE [LARGE SCALE GENOMIC DNA]</scope>
    <source>
        <strain evidence="14 15">Georgia GA2</strain>
    </source>
</reference>
<dbReference type="PANTHER" id="PTHR11607:SF3">
    <property type="entry name" value="LYSOSOMAL ALPHA-MANNOSIDASE"/>
    <property type="match status" value="1"/>
</dbReference>
<keyword evidence="8" id="KW-1015">Disulfide bond</keyword>
<dbReference type="FunFam" id="2.70.98.30:FF:000003">
    <property type="entry name" value="Alpha-mannosidase"/>
    <property type="match status" value="1"/>
</dbReference>
<keyword evidence="7 12" id="KW-0862">Zinc</keyword>
<dbReference type="InterPro" id="IPR013780">
    <property type="entry name" value="Glyco_hydro_b"/>
</dbReference>
<dbReference type="FunFam" id="1.20.1270.50:FF:000003">
    <property type="entry name" value="Alpha-mannosidase"/>
    <property type="match status" value="1"/>
</dbReference>
<evidence type="ECO:0000256" key="10">
    <source>
        <dbReference type="ARBA" id="ARBA00023228"/>
    </source>
</evidence>
<dbReference type="InterPro" id="IPR011013">
    <property type="entry name" value="Gal_mutarotase_sf_dom"/>
</dbReference>
<dbReference type="FunFam" id="2.60.40.1360:FF:000002">
    <property type="entry name" value="Alpha-mannosidase"/>
    <property type="match status" value="1"/>
</dbReference>
<evidence type="ECO:0000256" key="12">
    <source>
        <dbReference type="RuleBase" id="RU361199"/>
    </source>
</evidence>
<keyword evidence="15" id="KW-1185">Reference proteome</keyword>
<accession>D6WWY7</accession>
<dbReference type="Pfam" id="PF09261">
    <property type="entry name" value="Alpha-mann_mid"/>
    <property type="match status" value="1"/>
</dbReference>
<keyword evidence="10" id="KW-0458">Lysosome</keyword>
<dbReference type="Proteomes" id="UP000007266">
    <property type="component" value="Linkage group 8"/>
</dbReference>
<dbReference type="InParanoid" id="D6WWY7"/>
<dbReference type="InterPro" id="IPR000602">
    <property type="entry name" value="Glyco_hydro_38_N"/>
</dbReference>
<evidence type="ECO:0000313" key="15">
    <source>
        <dbReference type="Proteomes" id="UP000007266"/>
    </source>
</evidence>
<dbReference type="InterPro" id="IPR041147">
    <property type="entry name" value="GH38_C"/>
</dbReference>
<proteinExistence type="inferred from homology"/>
<dbReference type="SUPFAM" id="SSF88713">
    <property type="entry name" value="Glycoside hydrolase/deacetylase"/>
    <property type="match status" value="1"/>
</dbReference>
<evidence type="ECO:0000256" key="5">
    <source>
        <dbReference type="ARBA" id="ARBA00022729"/>
    </source>
</evidence>
<dbReference type="GO" id="GO:0006013">
    <property type="term" value="P:mannose metabolic process"/>
    <property type="evidence" value="ECO:0007669"/>
    <property type="project" value="InterPro"/>
</dbReference>
<dbReference type="Gene3D" id="2.70.98.30">
    <property type="entry name" value="Golgi alpha-mannosidase II, domain 4"/>
    <property type="match status" value="1"/>
</dbReference>
<comment type="similarity">
    <text evidence="3 12">Belongs to the glycosyl hydrolase 38 family.</text>
</comment>
<dbReference type="EMBL" id="KQ971361">
    <property type="protein sequence ID" value="EFA08765.1"/>
    <property type="molecule type" value="Genomic_DNA"/>
</dbReference>
<dbReference type="GO" id="GO:0004559">
    <property type="term" value="F:alpha-mannosidase activity"/>
    <property type="evidence" value="ECO:0000318"/>
    <property type="project" value="GO_Central"/>
</dbReference>
<dbReference type="InterPro" id="IPR015341">
    <property type="entry name" value="Glyco_hydro_38_cen"/>
</dbReference>
<evidence type="ECO:0000256" key="8">
    <source>
        <dbReference type="ARBA" id="ARBA00023157"/>
    </source>
</evidence>
<evidence type="ECO:0000256" key="4">
    <source>
        <dbReference type="ARBA" id="ARBA00022723"/>
    </source>
</evidence>
<keyword evidence="6 12" id="KW-0378">Hydrolase</keyword>
<dbReference type="PhylomeDB" id="D6WWY7"/>
<dbReference type="SMART" id="SM00872">
    <property type="entry name" value="Alpha-mann_mid"/>
    <property type="match status" value="1"/>
</dbReference>
<dbReference type="InterPro" id="IPR037094">
    <property type="entry name" value="Glyco_hydro_38_cen_sf"/>
</dbReference>
<evidence type="ECO:0000256" key="7">
    <source>
        <dbReference type="ARBA" id="ARBA00022833"/>
    </source>
</evidence>
<evidence type="ECO:0000256" key="2">
    <source>
        <dbReference type="ARBA" id="ARBA00004371"/>
    </source>
</evidence>